<evidence type="ECO:0000313" key="10">
    <source>
        <dbReference type="EMBL" id="PMD52165.1"/>
    </source>
</evidence>
<dbReference type="EMBL" id="KZ613912">
    <property type="protein sequence ID" value="PMD52165.1"/>
    <property type="molecule type" value="Genomic_DNA"/>
</dbReference>
<dbReference type="Proteomes" id="UP000235371">
    <property type="component" value="Unassembled WGS sequence"/>
</dbReference>
<dbReference type="Gene3D" id="3.30.1130.10">
    <property type="match status" value="2"/>
</dbReference>
<dbReference type="RefSeq" id="XP_024729069.1">
    <property type="nucleotide sequence ID" value="XM_024871354.1"/>
</dbReference>
<accession>A0A2J6SN25</accession>
<dbReference type="Pfam" id="PF02152">
    <property type="entry name" value="FolB"/>
    <property type="match status" value="1"/>
</dbReference>
<evidence type="ECO:0000313" key="11">
    <source>
        <dbReference type="Proteomes" id="UP000235371"/>
    </source>
</evidence>
<keyword evidence="11" id="KW-1185">Reference proteome</keyword>
<sequence length="418" mass="46694">MPPLLTPHELLRKNPEPHSQIFVHNLQTTLPLARDAWGRPSKPQPLLISCALSLRYPFSSTSASDNLTNATIHYGILSKAILEACQEFRELCEDEVMPVPMHIKALVCYLQFYLTGCDTLPRIPSYVTLPTNQNSTSASKSGKEGKPREPLVPCSMLNALSLEVVLPKASLMGSGISLKGDFVYEERHHGPSAYSMVLKLHELRVPTIVGVNGNERKAKQVVVCSVEMERWDRMVDAYNELEEIVVKSIEESAFQTLEALCTHLAHRIITYFLLPHYPLPSSPLAHSHQLTPSQPQPLPHSHLDTSHHPHQTAQSQITHSPSQSPTHTTWNYQRIRISLSKPTAVTFADAPSVSILLDSDPSTSQDVKELWRKREGGMEGRVGDLVRELGDRGEDVRRVKADIRCLGEEDGVRDRSKV</sequence>
<keyword evidence="5" id="KW-0289">Folate biosynthesis</keyword>
<evidence type="ECO:0000256" key="5">
    <source>
        <dbReference type="ARBA" id="ARBA00022909"/>
    </source>
</evidence>
<dbReference type="GO" id="GO:0046656">
    <property type="term" value="P:folic acid biosynthetic process"/>
    <property type="evidence" value="ECO:0007669"/>
    <property type="project" value="UniProtKB-KW"/>
</dbReference>
<dbReference type="SUPFAM" id="SSF55620">
    <property type="entry name" value="Tetrahydrobiopterin biosynthesis enzymes-like"/>
    <property type="match status" value="1"/>
</dbReference>
<dbReference type="EC" id="4.1.2.25" evidence="4"/>
<name>A0A2J6SN25_9HELO</name>
<evidence type="ECO:0000259" key="9">
    <source>
        <dbReference type="SMART" id="SM00905"/>
    </source>
</evidence>
<dbReference type="GO" id="GO:0004150">
    <property type="term" value="F:dihydroneopterin aldolase activity"/>
    <property type="evidence" value="ECO:0007669"/>
    <property type="project" value="UniProtKB-EC"/>
</dbReference>
<reference evidence="10 11" key="1">
    <citation type="submission" date="2016-04" db="EMBL/GenBank/DDBJ databases">
        <title>A degradative enzymes factory behind the ericoid mycorrhizal symbiosis.</title>
        <authorList>
            <consortium name="DOE Joint Genome Institute"/>
            <person name="Martino E."/>
            <person name="Morin E."/>
            <person name="Grelet G."/>
            <person name="Kuo A."/>
            <person name="Kohler A."/>
            <person name="Daghino S."/>
            <person name="Barry K."/>
            <person name="Choi C."/>
            <person name="Cichocki N."/>
            <person name="Clum A."/>
            <person name="Copeland A."/>
            <person name="Hainaut M."/>
            <person name="Haridas S."/>
            <person name="Labutti K."/>
            <person name="Lindquist E."/>
            <person name="Lipzen A."/>
            <person name="Khouja H.-R."/>
            <person name="Murat C."/>
            <person name="Ohm R."/>
            <person name="Olson A."/>
            <person name="Spatafora J."/>
            <person name="Veneault-Fourrey C."/>
            <person name="Henrissat B."/>
            <person name="Grigoriev I."/>
            <person name="Martin F."/>
            <person name="Perotto S."/>
        </authorList>
    </citation>
    <scope>NUCLEOTIDE SEQUENCE [LARGE SCALE GENOMIC DNA]</scope>
    <source>
        <strain evidence="10 11">E</strain>
    </source>
</reference>
<evidence type="ECO:0000256" key="1">
    <source>
        <dbReference type="ARBA" id="ARBA00001353"/>
    </source>
</evidence>
<feature type="domain" description="Dihydroneopterin aldolase/epimerase" evidence="9">
    <location>
        <begin position="198"/>
        <end position="288"/>
    </location>
</feature>
<dbReference type="InterPro" id="IPR006157">
    <property type="entry name" value="FolB_dom"/>
</dbReference>
<evidence type="ECO:0000256" key="2">
    <source>
        <dbReference type="ARBA" id="ARBA00005013"/>
    </source>
</evidence>
<feature type="compositionally biased region" description="Low complexity" evidence="8">
    <location>
        <begin position="318"/>
        <end position="327"/>
    </location>
</feature>
<comment type="similarity">
    <text evidence="3">Belongs to the DHNA family.</text>
</comment>
<protein>
    <recommendedName>
        <fullName evidence="4">dihydroneopterin aldolase</fullName>
        <ecNumber evidence="4">4.1.2.25</ecNumber>
    </recommendedName>
    <alternativeName>
        <fullName evidence="7">7,8-dihydroneopterin aldolase</fullName>
    </alternativeName>
</protein>
<dbReference type="GeneID" id="36579436"/>
<dbReference type="AlphaFoldDB" id="A0A2J6SN25"/>
<evidence type="ECO:0000256" key="4">
    <source>
        <dbReference type="ARBA" id="ARBA00013043"/>
    </source>
</evidence>
<dbReference type="PANTHER" id="PTHR42844">
    <property type="entry name" value="DIHYDRONEOPTERIN ALDOLASE 1-RELATED"/>
    <property type="match status" value="1"/>
</dbReference>
<evidence type="ECO:0000256" key="6">
    <source>
        <dbReference type="ARBA" id="ARBA00023239"/>
    </source>
</evidence>
<feature type="region of interest" description="Disordered" evidence="8">
    <location>
        <begin position="284"/>
        <end position="327"/>
    </location>
</feature>
<dbReference type="InterPro" id="IPR043133">
    <property type="entry name" value="GTP-CH-I_C/QueF"/>
</dbReference>
<keyword evidence="6" id="KW-0456">Lyase</keyword>
<evidence type="ECO:0000256" key="8">
    <source>
        <dbReference type="SAM" id="MobiDB-lite"/>
    </source>
</evidence>
<dbReference type="OrthoDB" id="5425486at2759"/>
<dbReference type="InParanoid" id="A0A2J6SN25"/>
<evidence type="ECO:0000256" key="3">
    <source>
        <dbReference type="ARBA" id="ARBA00005708"/>
    </source>
</evidence>
<comment type="catalytic activity">
    <reaction evidence="1">
        <text>7,8-dihydroneopterin = 6-hydroxymethyl-7,8-dihydropterin + glycolaldehyde</text>
        <dbReference type="Rhea" id="RHEA:10540"/>
        <dbReference type="ChEBI" id="CHEBI:17001"/>
        <dbReference type="ChEBI" id="CHEBI:17071"/>
        <dbReference type="ChEBI" id="CHEBI:44841"/>
        <dbReference type="EC" id="4.1.2.25"/>
    </reaction>
</comment>
<dbReference type="InterPro" id="IPR006156">
    <property type="entry name" value="Dihydroneopterin_aldolase"/>
</dbReference>
<gene>
    <name evidence="10" type="ORF">K444DRAFT_255465</name>
</gene>
<dbReference type="STRING" id="1095630.A0A2J6SN25"/>
<dbReference type="PANTHER" id="PTHR42844:SF1">
    <property type="entry name" value="DIHYDRONEOPTERIN ALDOLASE 1-RELATED"/>
    <property type="match status" value="1"/>
</dbReference>
<comment type="pathway">
    <text evidence="2">Cofactor biosynthesis; tetrahydrofolate biosynthesis; 2-amino-4-hydroxy-6-hydroxymethyl-7,8-dihydropteridine diphosphate from 7,8-dihydroneopterin triphosphate: step 3/4.</text>
</comment>
<organism evidence="10 11">
    <name type="scientific">Hyaloscypha bicolor E</name>
    <dbReference type="NCBI Taxonomy" id="1095630"/>
    <lineage>
        <taxon>Eukaryota</taxon>
        <taxon>Fungi</taxon>
        <taxon>Dikarya</taxon>
        <taxon>Ascomycota</taxon>
        <taxon>Pezizomycotina</taxon>
        <taxon>Leotiomycetes</taxon>
        <taxon>Helotiales</taxon>
        <taxon>Hyaloscyphaceae</taxon>
        <taxon>Hyaloscypha</taxon>
        <taxon>Hyaloscypha bicolor</taxon>
    </lineage>
</organism>
<evidence type="ECO:0000256" key="7">
    <source>
        <dbReference type="ARBA" id="ARBA00032903"/>
    </source>
</evidence>
<dbReference type="GO" id="GO:0005737">
    <property type="term" value="C:cytoplasm"/>
    <property type="evidence" value="ECO:0007669"/>
    <property type="project" value="TreeGrafter"/>
</dbReference>
<proteinExistence type="inferred from homology"/>
<dbReference type="SMART" id="SM00905">
    <property type="entry name" value="FolB"/>
    <property type="match status" value="1"/>
</dbReference>